<name>A0ABP0QP75_9DINO</name>
<dbReference type="EMBL" id="CAXAMN010024806">
    <property type="protein sequence ID" value="CAK9090059.1"/>
    <property type="molecule type" value="Genomic_DNA"/>
</dbReference>
<evidence type="ECO:0000256" key="1">
    <source>
        <dbReference type="SAM" id="MobiDB-lite"/>
    </source>
</evidence>
<organism evidence="2 3">
    <name type="scientific">Durusdinium trenchii</name>
    <dbReference type="NCBI Taxonomy" id="1381693"/>
    <lineage>
        <taxon>Eukaryota</taxon>
        <taxon>Sar</taxon>
        <taxon>Alveolata</taxon>
        <taxon>Dinophyceae</taxon>
        <taxon>Suessiales</taxon>
        <taxon>Symbiodiniaceae</taxon>
        <taxon>Durusdinium</taxon>
    </lineage>
</organism>
<evidence type="ECO:0000313" key="2">
    <source>
        <dbReference type="EMBL" id="CAK9090059.1"/>
    </source>
</evidence>
<proteinExistence type="predicted"/>
<evidence type="ECO:0000313" key="3">
    <source>
        <dbReference type="Proteomes" id="UP001642484"/>
    </source>
</evidence>
<reference evidence="2 3" key="1">
    <citation type="submission" date="2024-02" db="EMBL/GenBank/DDBJ databases">
        <authorList>
            <person name="Chen Y."/>
            <person name="Shah S."/>
            <person name="Dougan E. K."/>
            <person name="Thang M."/>
            <person name="Chan C."/>
        </authorList>
    </citation>
    <scope>NUCLEOTIDE SEQUENCE [LARGE SCALE GENOMIC DNA]</scope>
</reference>
<accession>A0ABP0QP75</accession>
<feature type="region of interest" description="Disordered" evidence="1">
    <location>
        <begin position="774"/>
        <end position="799"/>
    </location>
</feature>
<keyword evidence="3" id="KW-1185">Reference proteome</keyword>
<protein>
    <recommendedName>
        <fullName evidence="4">RNA-directed RNA polymerase</fullName>
    </recommendedName>
</protein>
<evidence type="ECO:0008006" key="4">
    <source>
        <dbReference type="Google" id="ProtNLM"/>
    </source>
</evidence>
<dbReference type="Proteomes" id="UP001642484">
    <property type="component" value="Unassembled WGS sequence"/>
</dbReference>
<feature type="compositionally biased region" description="Acidic residues" evidence="1">
    <location>
        <begin position="774"/>
        <end position="792"/>
    </location>
</feature>
<comment type="caution">
    <text evidence="2">The sequence shown here is derived from an EMBL/GenBank/DDBJ whole genome shotgun (WGS) entry which is preliminary data.</text>
</comment>
<gene>
    <name evidence="2" type="ORF">CCMP2556_LOCUS43297</name>
</gene>
<sequence>MRSRKRHESSQSHNQALRAESLDQLESCNGLILSSETGRKTLLGVEEGHVPKYVELWLNSGCIAVISSILDSVHVSRTPQNEILVRDASCLQEPAPGLSCVRGYSCCKQCLTAANKPKIVAAIKEWALKIAHVDLLHITLQENQEEQAQQADFMKKLFPELRHEQLHSITYADLIVKVRGMFLHIPMGKQNAGLQSFISRSLKFLTPKMFAGVPPQVKCQLSTYVDALTSGKLDSQESVALDLISKGALRADDVCKALVPALLRKADRIRRGHCQRTGGQEGNLEGLLSLGFVLGGALQNAEVQKTFGISRAHARKAACPLTSEFLPRFFAAAGDVLVDSISTALGLLRRDDPIHRYMMIRDEVVYAVSYNLMYGLDPNDASLGIVVGGVHPEFAMIEGSTTGLSLGKDNLARIHACTLVKNIDCRDGGFQVQHLPKKRVSGDELKELSEMLHAAAAANGDVPPLCFAIVHDFLLGLVPRSEFEELPFFEHCFAKSLPFRVPHFPFKVMCYKTDEAPLFGCCDPKHVMKAWARALRSSSRNLKMFNIPVSLSTMAFKKCPGSSIRGKDDQSDKEAWRLFNPAYLRDPVYDDPGWQLYQFYNALCFAGWTASRSFDVQELWMHATVRNLIRMQAHLLTRLQAWPADATFEPAFTTEESIEFFFGQASSKRKIEGKDRADFAELATEALQLAATLAAAYQIGKTPNDVLGELKQWWRSVGSHLLLVETCADDEEDEDRVPEGHELIHSVEVAETDVVLHKELLEASEGLQNGFLDAEEQPDEDPVPDDSDEEVLQPEKQPKVEPLSVRTLKDVLVKAGLQGYLPAKDDDESKLLIRIRKIAPYMSSFCGLVRSAEKILSKASILGHVRMKTLQHQLEHELAQARSEFHCSAMRQSRFALWCDFSSRVLDALNDDSEGKDQVAEVAGGIAELQSLAPSSFDIDGSRSCQLVCCRPFAAGAEAGPLRLGLVVAVWRGGKGKKDYPWPEGHLKINAATKVHVRLLTPTNQKLDGKEVCTCSALSPIVVMDALGGSLLAEVPQGAFDFEFLSDKLQVLLPKKIVKAFFKVAKADVPFEPKKKSESGLARTFYTEDDFARTNAGAKCIQKYMESMKVDYEALFSPLEKEDGKLSLRSDIQTTWPEILARSTSYFKRYLKNHEHWKVLSKEYQALSYGRLVMLELQGQSPLPSDDPSRKVYTRNNFDIVNGFTATLLRMSPDLVTQPEAVSEQLGQGWKGQGQLNRQA</sequence>